<sequence>MEGIQEKKLSYLNEYFTQRITYEKSNEVISCIKEEEKTYIQMDKIMKRLFSLQNKVPLIDFLNSIYKDDISYKAKITYGDKEITSINKEKIKFLSFYADMYIRVEDKEKILEYEIEFQTVYDNTMAIRMFRYGFERAAKVLDFKNRRDTIEITLPEPYLIVMEEDEKTPDEMTLKLIIPKGKSVYYKVKVFKYWNYDLEKLYKENMYLLYPLQIFKLRKIMSSIHKSNKSMAYKEEKMKEAYLKLKENIRETLKYIDKAYNHDKINIEDYNEMTIIMENINSYILDMYGKYENIDEEVRVMVKSFYDPKVEERGIQKGIEEGIEKGIEKGEKNKAIEIAKNLLDILDDETISIKTGLTIEEVKRLRE</sequence>
<accession>A0A927W8P6</accession>
<protein>
    <recommendedName>
        <fullName evidence="3">Transposase</fullName>
    </recommendedName>
</protein>
<gene>
    <name evidence="1" type="ORF">E7215_10685</name>
</gene>
<evidence type="ECO:0008006" key="3">
    <source>
        <dbReference type="Google" id="ProtNLM"/>
    </source>
</evidence>
<dbReference type="EMBL" id="SVCM01000122">
    <property type="protein sequence ID" value="MBE6060620.1"/>
    <property type="molecule type" value="Genomic_DNA"/>
</dbReference>
<comment type="caution">
    <text evidence="1">The sequence shown here is derived from an EMBL/GenBank/DDBJ whole genome shotgun (WGS) entry which is preliminary data.</text>
</comment>
<evidence type="ECO:0000313" key="2">
    <source>
        <dbReference type="Proteomes" id="UP000768462"/>
    </source>
</evidence>
<dbReference type="Proteomes" id="UP000768462">
    <property type="component" value="Unassembled WGS sequence"/>
</dbReference>
<organism evidence="1 2">
    <name type="scientific">Clostridium sulfidigenes</name>
    <dbReference type="NCBI Taxonomy" id="318464"/>
    <lineage>
        <taxon>Bacteria</taxon>
        <taxon>Bacillati</taxon>
        <taxon>Bacillota</taxon>
        <taxon>Clostridia</taxon>
        <taxon>Eubacteriales</taxon>
        <taxon>Clostridiaceae</taxon>
        <taxon>Clostridium</taxon>
    </lineage>
</organism>
<proteinExistence type="predicted"/>
<evidence type="ECO:0000313" key="1">
    <source>
        <dbReference type="EMBL" id="MBE6060620.1"/>
    </source>
</evidence>
<name>A0A927W8P6_9CLOT</name>
<reference evidence="1" key="1">
    <citation type="submission" date="2019-04" db="EMBL/GenBank/DDBJ databases">
        <title>Evolution of Biomass-Degrading Anaerobic Consortia Revealed by Metagenomics.</title>
        <authorList>
            <person name="Peng X."/>
        </authorList>
    </citation>
    <scope>NUCLEOTIDE SEQUENCE</scope>
    <source>
        <strain evidence="1">SIG254</strain>
    </source>
</reference>
<dbReference type="AlphaFoldDB" id="A0A927W8P6"/>